<dbReference type="KEGG" id="uru:DSM104443_02857"/>
<dbReference type="EMBL" id="CP053069">
    <property type="protein sequence ID" value="QJR11774.1"/>
    <property type="molecule type" value="Genomic_DNA"/>
</dbReference>
<dbReference type="PANTHER" id="PTHR37946:SF1">
    <property type="entry name" value="SLL1969 PROTEIN"/>
    <property type="match status" value="1"/>
</dbReference>
<dbReference type="Pfam" id="PF05057">
    <property type="entry name" value="DUF676"/>
    <property type="match status" value="1"/>
</dbReference>
<evidence type="ECO:0000313" key="2">
    <source>
        <dbReference type="EMBL" id="QJR11774.1"/>
    </source>
</evidence>
<dbReference type="PROSITE" id="PS51257">
    <property type="entry name" value="PROKAR_LIPOPROTEIN"/>
    <property type="match status" value="1"/>
</dbReference>
<proteinExistence type="predicted"/>
<evidence type="ECO:0000313" key="3">
    <source>
        <dbReference type="Proteomes" id="UP000501534"/>
    </source>
</evidence>
<dbReference type="RefSeq" id="WP_171093384.1">
    <property type="nucleotide sequence ID" value="NZ_CP053069.1"/>
</dbReference>
<gene>
    <name evidence="2" type="ORF">DSM104443_02857</name>
</gene>
<keyword evidence="3" id="KW-1185">Reference proteome</keyword>
<dbReference type="Gene3D" id="3.40.50.1820">
    <property type="entry name" value="alpha/beta hydrolase"/>
    <property type="match status" value="1"/>
</dbReference>
<dbReference type="InterPro" id="IPR029058">
    <property type="entry name" value="AB_hydrolase_fold"/>
</dbReference>
<sequence>MTGRVALSFLLALAASGCVFREVREQQEELDAYCIVTGTLSAQSEVQGPFIVTLSRAAAGAGPAWNGIDHFVLEGPGRWGFIAPAGTYRVSAFEDANRDFRYQPGEPFVAPGAFSPVTCKPGTRVAELTLRVPERTAGRLDETLDLASLTPRDSTSQVNATLGQLTAAGQVTTLADPRFSEDTARSGLWRPFDFLMDGNAGVYMLGPHDPRKTPVLFVHGINGTPASFSYLIEHLDRARFEPWVYYYPSGAHLERLAEHLEQTVAKMQLRYGVKHFAVVAHSMGGLVARGFIQRHVQRARAGEILTFVTISTPFAGHAAAELGVKTAPTVVRVWEDMAPGSAYLRSLYAAALPNDPPHHLLFTFERKSTSFGPSDDGGVTVASQLAPAVQRNAVRLYGFDDTHMGVLRDAEVSALLNRLLSQAAGPAR</sequence>
<dbReference type="Proteomes" id="UP000501534">
    <property type="component" value="Chromosome"/>
</dbReference>
<feature type="domain" description="DUF676" evidence="1">
    <location>
        <begin position="254"/>
        <end position="324"/>
    </location>
</feature>
<name>A0A6M4GZ35_9PROT</name>
<dbReference type="InterPro" id="IPR007751">
    <property type="entry name" value="DUF676_lipase-like"/>
</dbReference>
<accession>A0A6M4GZ35</accession>
<dbReference type="SUPFAM" id="SSF53474">
    <property type="entry name" value="alpha/beta-Hydrolases"/>
    <property type="match status" value="1"/>
</dbReference>
<dbReference type="AlphaFoldDB" id="A0A6M4GZ35"/>
<dbReference type="PANTHER" id="PTHR37946">
    <property type="entry name" value="SLL1969 PROTEIN"/>
    <property type="match status" value="1"/>
</dbReference>
<reference evidence="2 3" key="1">
    <citation type="submission" date="2020-04" db="EMBL/GenBank/DDBJ databases">
        <title>Usitatibacter rugosus gen. nov., sp. nov. and Usitatibacter palustris sp. nov., novel members of Usitatibacteraceae fam. nov. within the order Nitrosomonadales isolated from soil.</title>
        <authorList>
            <person name="Huber K.J."/>
            <person name="Neumann-Schaal M."/>
            <person name="Geppert A."/>
            <person name="Luckner M."/>
            <person name="Wanner G."/>
            <person name="Overmann J."/>
        </authorList>
    </citation>
    <scope>NUCLEOTIDE SEQUENCE [LARGE SCALE GENOMIC DNA]</scope>
    <source>
        <strain evidence="2 3">0125_3</strain>
    </source>
</reference>
<evidence type="ECO:0000259" key="1">
    <source>
        <dbReference type="Pfam" id="PF05057"/>
    </source>
</evidence>
<protein>
    <recommendedName>
        <fullName evidence="1">DUF676 domain-containing protein</fullName>
    </recommendedName>
</protein>
<organism evidence="2 3">
    <name type="scientific">Usitatibacter rugosus</name>
    <dbReference type="NCBI Taxonomy" id="2732067"/>
    <lineage>
        <taxon>Bacteria</taxon>
        <taxon>Pseudomonadati</taxon>
        <taxon>Pseudomonadota</taxon>
        <taxon>Betaproteobacteria</taxon>
        <taxon>Nitrosomonadales</taxon>
        <taxon>Usitatibacteraceae</taxon>
        <taxon>Usitatibacter</taxon>
    </lineage>
</organism>